<keyword evidence="5 10" id="KW-0552">Olfaction</keyword>
<keyword evidence="4 10" id="KW-0812">Transmembrane</keyword>
<evidence type="ECO:0000256" key="7">
    <source>
        <dbReference type="ARBA" id="ARBA00023136"/>
    </source>
</evidence>
<dbReference type="EMBL" id="AP028923">
    <property type="protein sequence ID" value="BET03108.1"/>
    <property type="molecule type" value="Genomic_DNA"/>
</dbReference>
<dbReference type="InterPro" id="IPR004117">
    <property type="entry name" value="7tm6_olfct_rcpt"/>
</dbReference>
<evidence type="ECO:0000256" key="4">
    <source>
        <dbReference type="ARBA" id="ARBA00022692"/>
    </source>
</evidence>
<keyword evidence="8 10" id="KW-0675">Receptor</keyword>
<keyword evidence="7 10" id="KW-0472">Membrane</keyword>
<comment type="similarity">
    <text evidence="10">Belongs to the insect chemoreceptor superfamily. Heteromeric odorant receptor channel (TC 1.A.69) family.</text>
</comment>
<name>A0ABN7BFH7_9HEMI</name>
<keyword evidence="12" id="KW-1185">Reference proteome</keyword>
<sequence length="429" mass="49021">MAGKGEDSKDKLEREEYIKEGMKNNYGIYMIMSGMYIGYKWISILYISLYAFHIPLLLVTIYICKDDFTVVSEDGHFIILLTLTFSTLLSHLFNREKIDNIFEAMGRKYYDYEETLDPGTLERISKIQDESTARKQWMKRVFYVGVGSALVAVAVGRPILQYYLSELVINKELPAGVDGSKNTFIYYPWGVTNIYIRIFEYFLQDLFTLMTASSVLGIDLVFYNMGESISEQLGTLGVSLRRLQHRAAHVALKNDEIAKGRHAFIRSMHVCLKHSIKHHQLIIKIFADFKAVFYVALLWLVMGATFLLCMAGVVFTSDVPVVSKGTFASIITAELMHTYLLCWSGEQIAHLSANLPWDLYCNDWFGHSSEIMVYHRMLAMRCTQPLQLTAGGFTNINRNTFLEVVRTAFSYINLLQASNSRTARIDGKD</sequence>
<keyword evidence="2" id="KW-1003">Cell membrane</keyword>
<evidence type="ECO:0000256" key="3">
    <source>
        <dbReference type="ARBA" id="ARBA00022606"/>
    </source>
</evidence>
<evidence type="ECO:0000256" key="6">
    <source>
        <dbReference type="ARBA" id="ARBA00022989"/>
    </source>
</evidence>
<feature type="transmembrane region" description="Helical" evidence="10">
    <location>
        <begin position="184"/>
        <end position="203"/>
    </location>
</feature>
<comment type="subcellular location">
    <subcellularLocation>
        <location evidence="1 10">Cell membrane</location>
        <topology evidence="1 10">Multi-pass membrane protein</topology>
    </subcellularLocation>
</comment>
<comment type="caution">
    <text evidence="10">Lacks conserved residue(s) required for the propagation of feature annotation.</text>
</comment>
<protein>
    <recommendedName>
        <fullName evidence="10">Odorant receptor</fullName>
    </recommendedName>
</protein>
<keyword evidence="9 10" id="KW-0807">Transducer</keyword>
<dbReference type="Pfam" id="PF02949">
    <property type="entry name" value="7tm_6"/>
    <property type="match status" value="1"/>
</dbReference>
<organism evidence="11 12">
    <name type="scientific">Nesidiocoris tenuis</name>
    <dbReference type="NCBI Taxonomy" id="355587"/>
    <lineage>
        <taxon>Eukaryota</taxon>
        <taxon>Metazoa</taxon>
        <taxon>Ecdysozoa</taxon>
        <taxon>Arthropoda</taxon>
        <taxon>Hexapoda</taxon>
        <taxon>Insecta</taxon>
        <taxon>Pterygota</taxon>
        <taxon>Neoptera</taxon>
        <taxon>Paraneoptera</taxon>
        <taxon>Hemiptera</taxon>
        <taxon>Heteroptera</taxon>
        <taxon>Panheteroptera</taxon>
        <taxon>Cimicomorpha</taxon>
        <taxon>Miridae</taxon>
        <taxon>Dicyphina</taxon>
        <taxon>Nesidiocoris</taxon>
    </lineage>
</organism>
<keyword evidence="3 10" id="KW-0716">Sensory transduction</keyword>
<evidence type="ECO:0000313" key="11">
    <source>
        <dbReference type="EMBL" id="BET03108.1"/>
    </source>
</evidence>
<evidence type="ECO:0000256" key="9">
    <source>
        <dbReference type="ARBA" id="ARBA00023224"/>
    </source>
</evidence>
<dbReference type="Proteomes" id="UP001307889">
    <property type="component" value="Chromosome 15"/>
</dbReference>
<evidence type="ECO:0000256" key="10">
    <source>
        <dbReference type="RuleBase" id="RU351113"/>
    </source>
</evidence>
<evidence type="ECO:0000256" key="5">
    <source>
        <dbReference type="ARBA" id="ARBA00022725"/>
    </source>
</evidence>
<dbReference type="PANTHER" id="PTHR21137:SF35">
    <property type="entry name" value="ODORANT RECEPTOR 19A-RELATED"/>
    <property type="match status" value="1"/>
</dbReference>
<gene>
    <name evidence="11" type="ORF">NTJ_15926</name>
</gene>
<evidence type="ECO:0000256" key="2">
    <source>
        <dbReference type="ARBA" id="ARBA00022475"/>
    </source>
</evidence>
<feature type="transmembrane region" description="Helical" evidence="10">
    <location>
        <begin position="291"/>
        <end position="315"/>
    </location>
</feature>
<feature type="transmembrane region" description="Helical" evidence="10">
    <location>
        <begin position="141"/>
        <end position="164"/>
    </location>
</feature>
<evidence type="ECO:0000256" key="1">
    <source>
        <dbReference type="ARBA" id="ARBA00004651"/>
    </source>
</evidence>
<proteinExistence type="inferred from homology"/>
<dbReference type="PANTHER" id="PTHR21137">
    <property type="entry name" value="ODORANT RECEPTOR"/>
    <property type="match status" value="1"/>
</dbReference>
<keyword evidence="6 10" id="KW-1133">Transmembrane helix</keyword>
<feature type="transmembrane region" description="Helical" evidence="10">
    <location>
        <begin position="41"/>
        <end position="63"/>
    </location>
</feature>
<feature type="transmembrane region" description="Helical" evidence="10">
    <location>
        <begin position="75"/>
        <end position="93"/>
    </location>
</feature>
<accession>A0ABN7BFH7</accession>
<evidence type="ECO:0000256" key="8">
    <source>
        <dbReference type="ARBA" id="ARBA00023170"/>
    </source>
</evidence>
<evidence type="ECO:0000313" key="12">
    <source>
        <dbReference type="Proteomes" id="UP001307889"/>
    </source>
</evidence>
<reference evidence="11 12" key="1">
    <citation type="submission" date="2023-09" db="EMBL/GenBank/DDBJ databases">
        <title>Nesidiocoris tenuis whole genome shotgun sequence.</title>
        <authorList>
            <person name="Shibata T."/>
            <person name="Shimoda M."/>
            <person name="Kobayashi T."/>
            <person name="Uehara T."/>
        </authorList>
    </citation>
    <scope>NUCLEOTIDE SEQUENCE [LARGE SCALE GENOMIC DNA]</scope>
    <source>
        <strain evidence="11 12">Japan</strain>
    </source>
</reference>